<name>A0A517S8J5_9PLAN</name>
<dbReference type="SUPFAM" id="SSF55154">
    <property type="entry name" value="CYTH-like phosphatases"/>
    <property type="match status" value="1"/>
</dbReference>
<dbReference type="OrthoDB" id="269802at2"/>
<dbReference type="CDD" id="cd07890">
    <property type="entry name" value="CYTH-like_AC_IV-like"/>
    <property type="match status" value="1"/>
</dbReference>
<dbReference type="InterPro" id="IPR033469">
    <property type="entry name" value="CYTH-like_dom_sf"/>
</dbReference>
<dbReference type="PANTHER" id="PTHR21028">
    <property type="entry name" value="SI:CH211-156B7.4"/>
    <property type="match status" value="1"/>
</dbReference>
<gene>
    <name evidence="2" type="ORF">Pan44_04590</name>
</gene>
<dbReference type="Pfam" id="PF01928">
    <property type="entry name" value="CYTH"/>
    <property type="match status" value="1"/>
</dbReference>
<dbReference type="Gene3D" id="2.40.320.10">
    <property type="entry name" value="Hypothetical Protein Pfu-838710-001"/>
    <property type="match status" value="1"/>
</dbReference>
<evidence type="ECO:0000313" key="2">
    <source>
        <dbReference type="EMBL" id="QDT52447.1"/>
    </source>
</evidence>
<dbReference type="PANTHER" id="PTHR21028:SF2">
    <property type="entry name" value="CYTH DOMAIN-CONTAINING PROTEIN"/>
    <property type="match status" value="1"/>
</dbReference>
<dbReference type="InterPro" id="IPR023577">
    <property type="entry name" value="CYTH_domain"/>
</dbReference>
<dbReference type="SMART" id="SM01118">
    <property type="entry name" value="CYTH"/>
    <property type="match status" value="1"/>
</dbReference>
<evidence type="ECO:0000259" key="1">
    <source>
        <dbReference type="PROSITE" id="PS51707"/>
    </source>
</evidence>
<dbReference type="RefSeq" id="WP_145026804.1">
    <property type="nucleotide sequence ID" value="NZ_CP036271.1"/>
</dbReference>
<dbReference type="KEGG" id="ccos:Pan44_04590"/>
<dbReference type="Proteomes" id="UP000315700">
    <property type="component" value="Chromosome"/>
</dbReference>
<protein>
    <submittedName>
        <fullName evidence="2">CYTH domain protein</fullName>
    </submittedName>
</protein>
<dbReference type="InParanoid" id="A0A517S8J5"/>
<feature type="domain" description="CYTH" evidence="1">
    <location>
        <begin position="1"/>
        <end position="179"/>
    </location>
</feature>
<dbReference type="EMBL" id="CP036271">
    <property type="protein sequence ID" value="QDT52447.1"/>
    <property type="molecule type" value="Genomic_DNA"/>
</dbReference>
<proteinExistence type="predicted"/>
<accession>A0A517S8J5</accession>
<sequence>MIEVELKYRLDEPESLLASLIARGAQPGAPTVERDLYFNHPARDFRQTDEALRLRWDGSQATLTYKGQLLDRVSKSREELELDLSPETGLETARRILGLLGFVESGDVEKQRTKFPMLDRGLPVLVTIDEVTGLGLFVELEASAERDSYEAARDRLLELAGELGLTQGERRSYLQLLVEQGAV</sequence>
<dbReference type="AlphaFoldDB" id="A0A517S8J5"/>
<dbReference type="PROSITE" id="PS51707">
    <property type="entry name" value="CYTH"/>
    <property type="match status" value="1"/>
</dbReference>
<evidence type="ECO:0000313" key="3">
    <source>
        <dbReference type="Proteomes" id="UP000315700"/>
    </source>
</evidence>
<organism evidence="2 3">
    <name type="scientific">Caulifigura coniformis</name>
    <dbReference type="NCBI Taxonomy" id="2527983"/>
    <lineage>
        <taxon>Bacteria</taxon>
        <taxon>Pseudomonadati</taxon>
        <taxon>Planctomycetota</taxon>
        <taxon>Planctomycetia</taxon>
        <taxon>Planctomycetales</taxon>
        <taxon>Planctomycetaceae</taxon>
        <taxon>Caulifigura</taxon>
    </lineage>
</organism>
<dbReference type="InterPro" id="IPR008173">
    <property type="entry name" value="Adenylyl_cyclase_CyaB"/>
</dbReference>
<reference evidence="2 3" key="1">
    <citation type="submission" date="2019-02" db="EMBL/GenBank/DDBJ databases">
        <title>Deep-cultivation of Planctomycetes and their phenomic and genomic characterization uncovers novel biology.</title>
        <authorList>
            <person name="Wiegand S."/>
            <person name="Jogler M."/>
            <person name="Boedeker C."/>
            <person name="Pinto D."/>
            <person name="Vollmers J."/>
            <person name="Rivas-Marin E."/>
            <person name="Kohn T."/>
            <person name="Peeters S.H."/>
            <person name="Heuer A."/>
            <person name="Rast P."/>
            <person name="Oberbeckmann S."/>
            <person name="Bunk B."/>
            <person name="Jeske O."/>
            <person name="Meyerdierks A."/>
            <person name="Storesund J.E."/>
            <person name="Kallscheuer N."/>
            <person name="Luecker S."/>
            <person name="Lage O.M."/>
            <person name="Pohl T."/>
            <person name="Merkel B.J."/>
            <person name="Hornburger P."/>
            <person name="Mueller R.-W."/>
            <person name="Bruemmer F."/>
            <person name="Labrenz M."/>
            <person name="Spormann A.M."/>
            <person name="Op den Camp H."/>
            <person name="Overmann J."/>
            <person name="Amann R."/>
            <person name="Jetten M.S.M."/>
            <person name="Mascher T."/>
            <person name="Medema M.H."/>
            <person name="Devos D.P."/>
            <person name="Kaster A.-K."/>
            <person name="Ovreas L."/>
            <person name="Rohde M."/>
            <person name="Galperin M.Y."/>
            <person name="Jogler C."/>
        </authorList>
    </citation>
    <scope>NUCLEOTIDE SEQUENCE [LARGE SCALE GENOMIC DNA]</scope>
    <source>
        <strain evidence="2 3">Pan44</strain>
    </source>
</reference>
<keyword evidence="3" id="KW-1185">Reference proteome</keyword>
<dbReference type="NCBIfam" id="TIGR00318">
    <property type="entry name" value="cyaB"/>
    <property type="match status" value="1"/>
</dbReference>